<feature type="domain" description="Phage head morphogenesis" evidence="2">
    <location>
        <begin position="577"/>
        <end position="694"/>
    </location>
</feature>
<dbReference type="Pfam" id="PF04233">
    <property type="entry name" value="Phage_Mu_F"/>
    <property type="match status" value="1"/>
</dbReference>
<organism evidence="3 4">
    <name type="scientific">Sporosarcina soli</name>
    <dbReference type="NCBI Taxonomy" id="334736"/>
    <lineage>
        <taxon>Bacteria</taxon>
        <taxon>Bacillati</taxon>
        <taxon>Bacillota</taxon>
        <taxon>Bacilli</taxon>
        <taxon>Bacillales</taxon>
        <taxon>Caryophanaceae</taxon>
        <taxon>Sporosarcina</taxon>
    </lineage>
</organism>
<evidence type="ECO:0000313" key="4">
    <source>
        <dbReference type="Proteomes" id="UP001596109"/>
    </source>
</evidence>
<evidence type="ECO:0000313" key="3">
    <source>
        <dbReference type="EMBL" id="MFC5587564.1"/>
    </source>
</evidence>
<dbReference type="Proteomes" id="UP001596109">
    <property type="component" value="Unassembled WGS sequence"/>
</dbReference>
<sequence>MNQFEMALHYLSTKASITARHINQIVLGQPQYTEEKYDKMVKESYNKNVWVYACVRAIARAAASIPLEVYEKGKDGELIKVENHPLQLLLDKPNEEHPRDDFMEAWVSFLMLSGNGYVEMNGPSDNGPPIELWLWRPERVEIVPGEESIKEIRLNVNGEAIALPYERALHTKLFHPTNDYFGLTPLQIAMRTVDMDNSTTDWNTTLVQNYAAPGGILRAPKDVKISDPERRRITRTIRRLWGGKHNAGKTHLVEGGLEYQAMGLSPKDMDFIDSRRMTREEICAVFGVPPQLVGIQDKSTYNNYKEARQAFHQDTVLPTLDKIVSSINHKLAPLYGARVVVGYDESKIEALQESANEKYERISNTDSFTLNEKRAALGQDEVPGGDVFFIPRNVVLMNESGDPVELALTIGQSMQPKERPNAEPPEEPEEKDALSIVKQAELKLRRKMSADAFNDSVDERSKIAERVIAGRFMEEHERIEEYLKGIKSIEDVKQSDIDAILSLEKEEWLAMMIALYSNFAKEMYDRERKLLKSQALKLNVKFDDYDFADVTEYMQEFIRVAAGDSVSYIHEWTRQEIRSILSEAFEESWAMSAVVREMKQLYFDDFMTHRSYRIARTEMMAAASYGKQQGVLSLNLPINKIWVSTYDSRTRDSHKYANQQTVDVKDYYNINGYSAMFPGDPELPAKERIHCRCVEVYEVRMDEV</sequence>
<comment type="caution">
    <text evidence="3">The sequence shown here is derived from an EMBL/GenBank/DDBJ whole genome shotgun (WGS) entry which is preliminary data.</text>
</comment>
<gene>
    <name evidence="3" type="ORF">ACFPRA_01405</name>
</gene>
<dbReference type="Pfam" id="PF04860">
    <property type="entry name" value="Phage_portal"/>
    <property type="match status" value="1"/>
</dbReference>
<keyword evidence="4" id="KW-1185">Reference proteome</keyword>
<proteinExistence type="predicted"/>
<accession>A0ABW0TGA8</accession>
<evidence type="ECO:0000256" key="1">
    <source>
        <dbReference type="SAM" id="MobiDB-lite"/>
    </source>
</evidence>
<dbReference type="EMBL" id="JBHSNO010000001">
    <property type="protein sequence ID" value="MFC5587564.1"/>
    <property type="molecule type" value="Genomic_DNA"/>
</dbReference>
<reference evidence="4" key="1">
    <citation type="journal article" date="2019" name="Int. J. Syst. Evol. Microbiol.">
        <title>The Global Catalogue of Microorganisms (GCM) 10K type strain sequencing project: providing services to taxonomists for standard genome sequencing and annotation.</title>
        <authorList>
            <consortium name="The Broad Institute Genomics Platform"/>
            <consortium name="The Broad Institute Genome Sequencing Center for Infectious Disease"/>
            <person name="Wu L."/>
            <person name="Ma J."/>
        </authorList>
    </citation>
    <scope>NUCLEOTIDE SEQUENCE [LARGE SCALE GENOMIC DNA]</scope>
    <source>
        <strain evidence="4">CGMCC 4.1434</strain>
    </source>
</reference>
<dbReference type="RefSeq" id="WP_381429687.1">
    <property type="nucleotide sequence ID" value="NZ_JBHSNO010000001.1"/>
</dbReference>
<protein>
    <submittedName>
        <fullName evidence="3">Phage portal protein</fullName>
    </submittedName>
</protein>
<evidence type="ECO:0000259" key="2">
    <source>
        <dbReference type="Pfam" id="PF04233"/>
    </source>
</evidence>
<feature type="region of interest" description="Disordered" evidence="1">
    <location>
        <begin position="412"/>
        <end position="433"/>
    </location>
</feature>
<dbReference type="InterPro" id="IPR006427">
    <property type="entry name" value="Portal_HK97"/>
</dbReference>
<dbReference type="InterPro" id="IPR006944">
    <property type="entry name" value="Phage/GTA_portal"/>
</dbReference>
<name>A0ABW0TGA8_9BACL</name>
<dbReference type="InterPro" id="IPR006528">
    <property type="entry name" value="Phage_head_morphogenesis_dom"/>
</dbReference>
<dbReference type="NCBIfam" id="TIGR01537">
    <property type="entry name" value="portal_HK97"/>
    <property type="match status" value="1"/>
</dbReference>